<comment type="caution">
    <text evidence="3">The sequence shown here is derived from an EMBL/GenBank/DDBJ whole genome shotgun (WGS) entry which is preliminary data.</text>
</comment>
<feature type="compositionally biased region" description="Polar residues" evidence="2">
    <location>
        <begin position="141"/>
        <end position="161"/>
    </location>
</feature>
<feature type="region of interest" description="Disordered" evidence="2">
    <location>
        <begin position="482"/>
        <end position="661"/>
    </location>
</feature>
<feature type="compositionally biased region" description="Basic and acidic residues" evidence="2">
    <location>
        <begin position="412"/>
        <end position="438"/>
    </location>
</feature>
<accession>A0AAN6F002</accession>
<protein>
    <recommendedName>
        <fullName evidence="5">Mis18 domain-containing protein</fullName>
    </recommendedName>
</protein>
<organism evidence="3 4">
    <name type="scientific">Exophiala dermatitidis</name>
    <name type="common">Black yeast-like fungus</name>
    <name type="synonym">Wangiella dermatitidis</name>
    <dbReference type="NCBI Taxonomy" id="5970"/>
    <lineage>
        <taxon>Eukaryota</taxon>
        <taxon>Fungi</taxon>
        <taxon>Dikarya</taxon>
        <taxon>Ascomycota</taxon>
        <taxon>Pezizomycotina</taxon>
        <taxon>Eurotiomycetes</taxon>
        <taxon>Chaetothyriomycetidae</taxon>
        <taxon>Chaetothyriales</taxon>
        <taxon>Herpotrichiellaceae</taxon>
        <taxon>Exophiala</taxon>
    </lineage>
</organism>
<proteinExistence type="predicted"/>
<keyword evidence="1" id="KW-0175">Coiled coil</keyword>
<evidence type="ECO:0000313" key="4">
    <source>
        <dbReference type="Proteomes" id="UP001161757"/>
    </source>
</evidence>
<name>A0AAN6F002_EXODE</name>
<feature type="region of interest" description="Disordered" evidence="2">
    <location>
        <begin position="363"/>
        <end position="447"/>
    </location>
</feature>
<dbReference type="EMBL" id="JAJGCB010000002">
    <property type="protein sequence ID" value="KAJ8994298.1"/>
    <property type="molecule type" value="Genomic_DNA"/>
</dbReference>
<feature type="region of interest" description="Disordered" evidence="2">
    <location>
        <begin position="137"/>
        <end position="214"/>
    </location>
</feature>
<feature type="compositionally biased region" description="Basic and acidic residues" evidence="2">
    <location>
        <begin position="557"/>
        <end position="567"/>
    </location>
</feature>
<feature type="coiled-coil region" evidence="1">
    <location>
        <begin position="220"/>
        <end position="268"/>
    </location>
</feature>
<dbReference type="Proteomes" id="UP001161757">
    <property type="component" value="Unassembled WGS sequence"/>
</dbReference>
<feature type="compositionally biased region" description="Polar residues" evidence="2">
    <location>
        <begin position="169"/>
        <end position="189"/>
    </location>
</feature>
<evidence type="ECO:0000256" key="1">
    <source>
        <dbReference type="SAM" id="Coils"/>
    </source>
</evidence>
<feature type="region of interest" description="Disordered" evidence="2">
    <location>
        <begin position="1"/>
        <end position="20"/>
    </location>
</feature>
<feature type="compositionally biased region" description="Basic and acidic residues" evidence="2">
    <location>
        <begin position="641"/>
        <end position="661"/>
    </location>
</feature>
<sequence>MAPSTRRKSQLQPQTLDPELASPSTLKIGLHCAQCDNELGLFHNEWVRLTKSYVLAAKPGTHSGTEVGQKTQVVPNGALHQTVQGCTVVEVVCISCLATVGQFCKAVPTTEQEYLLGQYFYKLPKIYLKLGGTDKKVEPTFTPSADGSQPRSSMAPRTSRPSVAAASTPGLSQTPSRLIGISSQIQPASEPQPHPSLHSEPRNGLVPTSNDESSLLGMRLRTYEERLASQSARLQQQDTQIHLLTSLVNSFRDSMEDMKASLRELRSRSGILQTESLSRSSLVEATHAPGTGTTHAHSGSGEVEQLRAENARMKARLEGIASAMGVELERPAPAVLDERPNGPSRNILGKRKRFDINAASASIVSSTSAQKRRISTLPPATSRAGHSEEDRNDEFERTNTTVSDPFFQPKSLEARQPDDERQSLPSKDHVLKPHRGEINRLPTGGPKAFADLDPVPHSRSRLSVAETVEFSDDDLAVELYPRKANNNANRGREQTQDNLGKVQHDAPLRAVPPKRPRGRPRKVAKEPTETNDQQGVASICAVTKPVRSPGEADVEAENGKGVDHPEQDLPPAMDTQPLEGDGTGVTNGAKKAPSNSVPDTEDELASSAEQVIGTTPSATAGKADELETPSTSEASKTNRKQRMEEILRRDQLAKEAMELDD</sequence>
<feature type="compositionally biased region" description="Basic and acidic residues" evidence="2">
    <location>
        <begin position="385"/>
        <end position="397"/>
    </location>
</feature>
<dbReference type="AlphaFoldDB" id="A0AAN6F002"/>
<feature type="compositionally biased region" description="Basic residues" evidence="2">
    <location>
        <begin position="512"/>
        <end position="522"/>
    </location>
</feature>
<evidence type="ECO:0008006" key="5">
    <source>
        <dbReference type="Google" id="ProtNLM"/>
    </source>
</evidence>
<evidence type="ECO:0000313" key="3">
    <source>
        <dbReference type="EMBL" id="KAJ8994298.1"/>
    </source>
</evidence>
<feature type="compositionally biased region" description="Polar residues" evidence="2">
    <location>
        <begin position="607"/>
        <end position="618"/>
    </location>
</feature>
<evidence type="ECO:0000256" key="2">
    <source>
        <dbReference type="SAM" id="MobiDB-lite"/>
    </source>
</evidence>
<gene>
    <name evidence="3" type="ORF">HRR80_001021</name>
</gene>
<reference evidence="3" key="1">
    <citation type="submission" date="2023-01" db="EMBL/GenBank/DDBJ databases">
        <title>Exophiala dermititidis isolated from Cystic Fibrosis Patient.</title>
        <authorList>
            <person name="Kurbessoian T."/>
            <person name="Crocker A."/>
            <person name="Murante D."/>
            <person name="Hogan D.A."/>
            <person name="Stajich J.E."/>
        </authorList>
    </citation>
    <scope>NUCLEOTIDE SEQUENCE</scope>
    <source>
        <strain evidence="3">Ex8</strain>
    </source>
</reference>